<proteinExistence type="inferred from homology"/>
<dbReference type="InterPro" id="IPR036881">
    <property type="entry name" value="Glyco_hydro_3_C_sf"/>
</dbReference>
<accession>A0A166Q811</accession>
<evidence type="ECO:0000313" key="20">
    <source>
        <dbReference type="EMBL" id="KZL67622.1"/>
    </source>
</evidence>
<sequence>MVQIVPAQAGKEEEEEEEEEQEEEVLERSSVTLYDDPQPDMHLSKIAFVAAATTLAAAQNSTGPRRSPEWDAAYVKANAALPRLSLDEKIGIVSGIGWGKGLCVGNTSPAPSINYPSLCLQDGPLGVRYASSVTAFVPGIQAAATWDVDLIRERGALKATEARGVGVHVMLGPACGALGKIPNAGRNWEGFGPDPYLMGIATKETIEGMQSVGVQATAKHYIANEQELNRETISSNVKDRELHELYLWPFADAVKANVASVMCSYNKVNGTWACENDVVMNKLLKQELGFPGYIMTDWFATTGTVSGANSGLDMMMPGANYNNEPWSVWWGPQLKTAVQNGQVSLPTLDDKVRRILAAWYLLGQDQGAYPPVNLGADVQGNHKQNVRATARDGIVLLKNDNAALPLRKPKKIAVIGSSTVNNPAGINACYDRSCNTGTLGMGWGSGTVDYPYLVAPLDAMRARAAQDGTAVSASSSDNAQQGAAAAAGADAAFVFITSDSGEGYITVDGNVGDRNTLDPWHNGNELVRAVAAANKNVIVVVHSTGPVILETILAQPGVKAVVWAGLGSQETGNALVDVLWGATNPNGKLPYTIGKSAADYGTAISRGSQDNFAEGIFIDYRHFDQAGIEPRYEFGFGLSYTNYTYSRISVTSTAKSGPAVGQVVPGGRADLFDIVATVTATVKNTGPVAGAEVAQLYITLPSGAPVSPPKQLRGFDKLRLGAGESATATFNLRRKDLSYWDVPSQNWVVPKGAFRVRVGASSRNLALEQSLVVS</sequence>
<comment type="similarity">
    <text evidence="4">Belongs to the glycosyl hydrolase 3 family.</text>
</comment>
<evidence type="ECO:0000256" key="17">
    <source>
        <dbReference type="ARBA" id="ARBA00083611"/>
    </source>
</evidence>
<gene>
    <name evidence="20" type="ORF">CT0861_11144</name>
</gene>
<keyword evidence="11" id="KW-0119">Carbohydrate metabolism</keyword>
<dbReference type="FunFam" id="2.60.40.10:FF:000757">
    <property type="entry name" value="Beta-glucosidase G"/>
    <property type="match status" value="1"/>
</dbReference>
<dbReference type="Gene3D" id="2.60.40.10">
    <property type="entry name" value="Immunoglobulins"/>
    <property type="match status" value="1"/>
</dbReference>
<evidence type="ECO:0000256" key="7">
    <source>
        <dbReference type="ARBA" id="ARBA00022729"/>
    </source>
</evidence>
<keyword evidence="9" id="KW-0136">Cellulose degradation</keyword>
<feature type="compositionally biased region" description="Acidic residues" evidence="18">
    <location>
        <begin position="12"/>
        <end position="25"/>
    </location>
</feature>
<evidence type="ECO:0000256" key="10">
    <source>
        <dbReference type="ARBA" id="ARBA00023180"/>
    </source>
</evidence>
<dbReference type="FunFam" id="3.40.50.1700:FF:000003">
    <property type="entry name" value="Probable beta-glucosidase"/>
    <property type="match status" value="1"/>
</dbReference>
<dbReference type="InterPro" id="IPR026891">
    <property type="entry name" value="Fn3-like"/>
</dbReference>
<evidence type="ECO:0000256" key="14">
    <source>
        <dbReference type="ARBA" id="ARBA00070030"/>
    </source>
</evidence>
<evidence type="ECO:0000259" key="19">
    <source>
        <dbReference type="SMART" id="SM01217"/>
    </source>
</evidence>
<organism evidence="20 21">
    <name type="scientific">Colletotrichum tofieldiae</name>
    <dbReference type="NCBI Taxonomy" id="708197"/>
    <lineage>
        <taxon>Eukaryota</taxon>
        <taxon>Fungi</taxon>
        <taxon>Dikarya</taxon>
        <taxon>Ascomycota</taxon>
        <taxon>Pezizomycotina</taxon>
        <taxon>Sordariomycetes</taxon>
        <taxon>Hypocreomycetidae</taxon>
        <taxon>Glomerellales</taxon>
        <taxon>Glomerellaceae</taxon>
        <taxon>Colletotrichum</taxon>
        <taxon>Colletotrichum spaethianum species complex</taxon>
    </lineage>
</organism>
<dbReference type="Pfam" id="PF00933">
    <property type="entry name" value="Glyco_hydro_3"/>
    <property type="match status" value="1"/>
</dbReference>
<dbReference type="InterPro" id="IPR036962">
    <property type="entry name" value="Glyco_hydro_3_N_sf"/>
</dbReference>
<dbReference type="Gene3D" id="3.20.20.300">
    <property type="entry name" value="Glycoside hydrolase, family 3, N-terminal domain"/>
    <property type="match status" value="1"/>
</dbReference>
<dbReference type="STRING" id="708197.A0A166Q811"/>
<dbReference type="Pfam" id="PF01915">
    <property type="entry name" value="Glyco_hydro_3_C"/>
    <property type="match status" value="1"/>
</dbReference>
<evidence type="ECO:0000256" key="11">
    <source>
        <dbReference type="ARBA" id="ARBA00023277"/>
    </source>
</evidence>
<comment type="pathway">
    <text evidence="3">Glycan metabolism; cellulose degradation.</text>
</comment>
<dbReference type="PANTHER" id="PTHR42715:SF28">
    <property type="entry name" value="BETA-GLUCOSIDASE L-RELATED"/>
    <property type="match status" value="1"/>
</dbReference>
<reference evidence="20 21" key="1">
    <citation type="submission" date="2015-06" db="EMBL/GenBank/DDBJ databases">
        <title>Survival trade-offs in plant roots during colonization by closely related pathogenic and mutualistic fungi.</title>
        <authorList>
            <person name="Hacquard S."/>
            <person name="Kracher B."/>
            <person name="Hiruma K."/>
            <person name="Weinman A."/>
            <person name="Muench P."/>
            <person name="Garrido Oter R."/>
            <person name="Ver Loren van Themaat E."/>
            <person name="Dallerey J.-F."/>
            <person name="Damm U."/>
            <person name="Henrissat B."/>
            <person name="Lespinet O."/>
            <person name="Thon M."/>
            <person name="Kemen E."/>
            <person name="McHardy A.C."/>
            <person name="Schulze-Lefert P."/>
            <person name="O'Connell R.J."/>
        </authorList>
    </citation>
    <scope>NUCLEOTIDE SEQUENCE [LARGE SCALE GENOMIC DNA]</scope>
    <source>
        <strain evidence="20 21">0861</strain>
    </source>
</reference>
<dbReference type="PRINTS" id="PR00133">
    <property type="entry name" value="GLHYDRLASE3"/>
</dbReference>
<keyword evidence="6" id="KW-0964">Secreted</keyword>
<evidence type="ECO:0000256" key="12">
    <source>
        <dbReference type="ARBA" id="ARBA00023295"/>
    </source>
</evidence>
<evidence type="ECO:0000256" key="9">
    <source>
        <dbReference type="ARBA" id="ARBA00023001"/>
    </source>
</evidence>
<dbReference type="InterPro" id="IPR013783">
    <property type="entry name" value="Ig-like_fold"/>
</dbReference>
<evidence type="ECO:0000256" key="6">
    <source>
        <dbReference type="ARBA" id="ARBA00022525"/>
    </source>
</evidence>
<dbReference type="InterPro" id="IPR050288">
    <property type="entry name" value="Cellulose_deg_GH3"/>
</dbReference>
<name>A0A166Q811_9PEZI</name>
<dbReference type="FunFam" id="3.20.20.300:FF:000002">
    <property type="entry name" value="Probable beta-glucosidase"/>
    <property type="match status" value="1"/>
</dbReference>
<evidence type="ECO:0000256" key="5">
    <source>
        <dbReference type="ARBA" id="ARBA00012744"/>
    </source>
</evidence>
<dbReference type="AlphaFoldDB" id="A0A166Q811"/>
<dbReference type="EC" id="3.2.1.21" evidence="5"/>
<keyword evidence="7" id="KW-0732">Signal</keyword>
<dbReference type="InterPro" id="IPR002772">
    <property type="entry name" value="Glyco_hydro_3_C"/>
</dbReference>
<dbReference type="Proteomes" id="UP000076552">
    <property type="component" value="Unassembled WGS sequence"/>
</dbReference>
<evidence type="ECO:0000256" key="18">
    <source>
        <dbReference type="SAM" id="MobiDB-lite"/>
    </source>
</evidence>
<evidence type="ECO:0000313" key="21">
    <source>
        <dbReference type="Proteomes" id="UP000076552"/>
    </source>
</evidence>
<dbReference type="GO" id="GO:0005576">
    <property type="term" value="C:extracellular region"/>
    <property type="evidence" value="ECO:0007669"/>
    <property type="project" value="UniProtKB-SubCell"/>
</dbReference>
<evidence type="ECO:0000256" key="15">
    <source>
        <dbReference type="ARBA" id="ARBA00078013"/>
    </source>
</evidence>
<protein>
    <recommendedName>
        <fullName evidence="14">Beta-glucosidase cel3A</fullName>
        <ecNumber evidence="5">3.2.1.21</ecNumber>
    </recommendedName>
    <alternativeName>
        <fullName evidence="15">Beta-D-glucoside glucohydrolase cel3A</fullName>
    </alternativeName>
    <alternativeName>
        <fullName evidence="17">Cellobiase cel3A</fullName>
    </alternativeName>
    <alternativeName>
        <fullName evidence="16">Gentiobiase cel3A</fullName>
    </alternativeName>
</protein>
<evidence type="ECO:0000256" key="2">
    <source>
        <dbReference type="ARBA" id="ARBA00004613"/>
    </source>
</evidence>
<dbReference type="Gene3D" id="3.40.50.1700">
    <property type="entry name" value="Glycoside hydrolase family 3 C-terminal domain"/>
    <property type="match status" value="1"/>
</dbReference>
<dbReference type="InterPro" id="IPR001764">
    <property type="entry name" value="Glyco_hydro_3_N"/>
</dbReference>
<dbReference type="EMBL" id="LFIV01000143">
    <property type="protein sequence ID" value="KZL67622.1"/>
    <property type="molecule type" value="Genomic_DNA"/>
</dbReference>
<dbReference type="InterPro" id="IPR017853">
    <property type="entry name" value="GH"/>
</dbReference>
<evidence type="ECO:0000256" key="13">
    <source>
        <dbReference type="ARBA" id="ARBA00023326"/>
    </source>
</evidence>
<keyword evidence="10" id="KW-0325">Glycoprotein</keyword>
<feature type="domain" description="Fibronectin type III-like" evidence="19">
    <location>
        <begin position="692"/>
        <end position="762"/>
    </location>
</feature>
<evidence type="ECO:0000256" key="8">
    <source>
        <dbReference type="ARBA" id="ARBA00022801"/>
    </source>
</evidence>
<keyword evidence="8" id="KW-0378">Hydrolase</keyword>
<evidence type="ECO:0000256" key="16">
    <source>
        <dbReference type="ARBA" id="ARBA00083231"/>
    </source>
</evidence>
<dbReference type="SMART" id="SM01217">
    <property type="entry name" value="Fn3_like"/>
    <property type="match status" value="1"/>
</dbReference>
<comment type="caution">
    <text evidence="20">The sequence shown here is derived from an EMBL/GenBank/DDBJ whole genome shotgun (WGS) entry which is preliminary data.</text>
</comment>
<keyword evidence="21" id="KW-1185">Reference proteome</keyword>
<dbReference type="Pfam" id="PF14310">
    <property type="entry name" value="Fn3-like"/>
    <property type="match status" value="1"/>
</dbReference>
<feature type="region of interest" description="Disordered" evidence="18">
    <location>
        <begin position="1"/>
        <end position="29"/>
    </location>
</feature>
<dbReference type="SUPFAM" id="SSF51445">
    <property type="entry name" value="(Trans)glycosidases"/>
    <property type="match status" value="1"/>
</dbReference>
<evidence type="ECO:0000256" key="3">
    <source>
        <dbReference type="ARBA" id="ARBA00004987"/>
    </source>
</evidence>
<evidence type="ECO:0000256" key="4">
    <source>
        <dbReference type="ARBA" id="ARBA00005336"/>
    </source>
</evidence>
<evidence type="ECO:0000256" key="1">
    <source>
        <dbReference type="ARBA" id="ARBA00000448"/>
    </source>
</evidence>
<dbReference type="PANTHER" id="PTHR42715">
    <property type="entry name" value="BETA-GLUCOSIDASE"/>
    <property type="match status" value="1"/>
</dbReference>
<dbReference type="GO" id="GO:0030245">
    <property type="term" value="P:cellulose catabolic process"/>
    <property type="evidence" value="ECO:0007669"/>
    <property type="project" value="UniProtKB-KW"/>
</dbReference>
<keyword evidence="13" id="KW-0624">Polysaccharide degradation</keyword>
<dbReference type="SUPFAM" id="SSF52279">
    <property type="entry name" value="Beta-D-glucan exohydrolase, C-terminal domain"/>
    <property type="match status" value="1"/>
</dbReference>
<keyword evidence="12" id="KW-0326">Glycosidase</keyword>
<comment type="subcellular location">
    <subcellularLocation>
        <location evidence="2">Secreted</location>
    </subcellularLocation>
</comment>
<comment type="catalytic activity">
    <reaction evidence="1">
        <text>Hydrolysis of terminal, non-reducing beta-D-glucosyl residues with release of beta-D-glucose.</text>
        <dbReference type="EC" id="3.2.1.21"/>
    </reaction>
</comment>
<dbReference type="GO" id="GO:0008422">
    <property type="term" value="F:beta-glucosidase activity"/>
    <property type="evidence" value="ECO:0007669"/>
    <property type="project" value="UniProtKB-EC"/>
</dbReference>